<evidence type="ECO:0000259" key="1">
    <source>
        <dbReference type="PROSITE" id="PS50995"/>
    </source>
</evidence>
<dbReference type="RefSeq" id="WP_062930449.1">
    <property type="nucleotide sequence ID" value="NZ_CP015098.1"/>
</dbReference>
<dbReference type="InterPro" id="IPR036390">
    <property type="entry name" value="WH_DNA-bd_sf"/>
</dbReference>
<sequence length="159" mass="17163">MTPPSVLNLSAYLMYATGKAARRTLSEKLTARGLRLWHLTVLTLVADLGPQPKGVLAARLDMNASDLAKIVKDLADAGQVTCVRSPTDRRRVDVRITPEGRLALDHLSADIASADDDLLTPLSEAEREQLASLLRRVHAHHEDTGPSAGFRPAAQASQP</sequence>
<dbReference type="SUPFAM" id="SSF46785">
    <property type="entry name" value="Winged helix' DNA-binding domain"/>
    <property type="match status" value="1"/>
</dbReference>
<protein>
    <submittedName>
        <fullName evidence="2">Transcriptional regulator</fullName>
    </submittedName>
</protein>
<gene>
    <name evidence="2" type="ORF">A4E84_35335</name>
</gene>
<proteinExistence type="predicted"/>
<dbReference type="EMBL" id="CP015098">
    <property type="protein sequence ID" value="AMW14306.1"/>
    <property type="molecule type" value="Genomic_DNA"/>
</dbReference>
<name>A0A143CA46_9ACTN</name>
<reference evidence="3" key="1">
    <citation type="submission" date="2016-04" db="EMBL/GenBank/DDBJ databases">
        <authorList>
            <person name="Zhang B."/>
        </authorList>
    </citation>
    <scope>NUCLEOTIDE SEQUENCE [LARGE SCALE GENOMIC DNA]</scope>
    <source>
        <strain evidence="3">S10</strain>
    </source>
</reference>
<dbReference type="PANTHER" id="PTHR33164:SF43">
    <property type="entry name" value="HTH-TYPE TRANSCRIPTIONAL REPRESSOR YETL"/>
    <property type="match status" value="1"/>
</dbReference>
<dbReference type="STRING" id="1783515.A4E84_35335"/>
<dbReference type="Gene3D" id="1.10.10.10">
    <property type="entry name" value="Winged helix-like DNA-binding domain superfamily/Winged helix DNA-binding domain"/>
    <property type="match status" value="1"/>
</dbReference>
<organism evidence="2 3">
    <name type="scientific">Streptomyces qaidamensis</name>
    <dbReference type="NCBI Taxonomy" id="1783515"/>
    <lineage>
        <taxon>Bacteria</taxon>
        <taxon>Bacillati</taxon>
        <taxon>Actinomycetota</taxon>
        <taxon>Actinomycetes</taxon>
        <taxon>Kitasatosporales</taxon>
        <taxon>Streptomycetaceae</taxon>
        <taxon>Streptomyces</taxon>
        <taxon>Streptomyces aurantiacus group</taxon>
    </lineage>
</organism>
<evidence type="ECO:0000313" key="3">
    <source>
        <dbReference type="Proteomes" id="UP000076096"/>
    </source>
</evidence>
<dbReference type="Pfam" id="PF13463">
    <property type="entry name" value="HTH_27"/>
    <property type="match status" value="1"/>
</dbReference>
<dbReference type="GO" id="GO:0006950">
    <property type="term" value="P:response to stress"/>
    <property type="evidence" value="ECO:0007669"/>
    <property type="project" value="TreeGrafter"/>
</dbReference>
<evidence type="ECO:0000313" key="2">
    <source>
        <dbReference type="EMBL" id="AMW14306.1"/>
    </source>
</evidence>
<dbReference type="KEGG" id="stsi:A4E84_35335"/>
<dbReference type="PROSITE" id="PS50995">
    <property type="entry name" value="HTH_MARR_2"/>
    <property type="match status" value="1"/>
</dbReference>
<dbReference type="InterPro" id="IPR000835">
    <property type="entry name" value="HTH_MarR-typ"/>
</dbReference>
<dbReference type="AlphaFoldDB" id="A0A143CA46"/>
<dbReference type="PANTHER" id="PTHR33164">
    <property type="entry name" value="TRANSCRIPTIONAL REGULATOR, MARR FAMILY"/>
    <property type="match status" value="1"/>
</dbReference>
<dbReference type="GO" id="GO:0003700">
    <property type="term" value="F:DNA-binding transcription factor activity"/>
    <property type="evidence" value="ECO:0007669"/>
    <property type="project" value="InterPro"/>
</dbReference>
<keyword evidence="3" id="KW-1185">Reference proteome</keyword>
<dbReference type="SMART" id="SM00347">
    <property type="entry name" value="HTH_MARR"/>
    <property type="match status" value="1"/>
</dbReference>
<accession>A0A143CA46</accession>
<feature type="domain" description="HTH marR-type" evidence="1">
    <location>
        <begin position="10"/>
        <end position="139"/>
    </location>
</feature>
<dbReference type="InterPro" id="IPR039422">
    <property type="entry name" value="MarR/SlyA-like"/>
</dbReference>
<dbReference type="InterPro" id="IPR036388">
    <property type="entry name" value="WH-like_DNA-bd_sf"/>
</dbReference>
<dbReference type="Proteomes" id="UP000076096">
    <property type="component" value="Chromosome"/>
</dbReference>